<evidence type="ECO:0000313" key="3">
    <source>
        <dbReference type="EMBL" id="MDJ1114487.1"/>
    </source>
</evidence>
<dbReference type="Pfam" id="PF13196">
    <property type="entry name" value="DUF4012"/>
    <property type="match status" value="1"/>
</dbReference>
<keyword evidence="2" id="KW-0472">Membrane</keyword>
<dbReference type="RefSeq" id="WP_283716107.1">
    <property type="nucleotide sequence ID" value="NZ_JASJND010000005.1"/>
</dbReference>
<keyword evidence="2" id="KW-0812">Transmembrane</keyword>
<dbReference type="Proteomes" id="UP001321481">
    <property type="component" value="Unassembled WGS sequence"/>
</dbReference>
<feature type="transmembrane region" description="Helical" evidence="2">
    <location>
        <begin position="34"/>
        <end position="56"/>
    </location>
</feature>
<accession>A0ABT6ZE97</accession>
<gene>
    <name evidence="3" type="ORF">QNI14_08475</name>
</gene>
<keyword evidence="2" id="KW-1133">Transmembrane helix</keyword>
<reference evidence="3 4" key="1">
    <citation type="submission" date="2023-05" db="EMBL/GenBank/DDBJ databases">
        <title>Microbacterium dauci sp.nov., Isolated from Carrot Rhizosphere Soil.</title>
        <authorList>
            <person name="Xiao Z."/>
            <person name="Zheng J."/>
        </authorList>
    </citation>
    <scope>NUCLEOTIDE SEQUENCE [LARGE SCALE GENOMIC DNA]</scope>
    <source>
        <strain evidence="3 4">LX3-4</strain>
    </source>
</reference>
<organism evidence="3 4">
    <name type="scientific">Microbacterium dauci</name>
    <dbReference type="NCBI Taxonomy" id="3048008"/>
    <lineage>
        <taxon>Bacteria</taxon>
        <taxon>Bacillati</taxon>
        <taxon>Actinomycetota</taxon>
        <taxon>Actinomycetes</taxon>
        <taxon>Micrococcales</taxon>
        <taxon>Microbacteriaceae</taxon>
        <taxon>Microbacterium</taxon>
    </lineage>
</organism>
<dbReference type="InterPro" id="IPR025101">
    <property type="entry name" value="DUF4012"/>
</dbReference>
<sequence>MSESFDDLVAGSRRDRSGRQRQDERRPRRRVGRIIGWSILAIVVLAIALAVLVGVATTQALSVRENLSSAIPIAQRAQESIISGDADAASAAASELSDAAAQARADADGFAWRTAELVPVVGQNFAAIRVAAEAVDDLATDVVVPFSSFSLSDFQPQDGRLPLDRIEELLPLFSQAIETVGDARSSLAAFDRDTLLFPVASAVDDLDDKLSTLESAVGPAADTVALLPGLMGADGPKTYLLAAQNNAEIRSQGGLIGTVIAIRAEDGRIALADAIPATSFPRGRDEPIVELTGGTADLYGSQLGRYIQDSSVTPDFGVTADVVSAYWQEQTGESSDGVITMDVVALSHMLRATGPVELSNGVEIDADNATQVLLRDAYTWSDDRDIVDLYFAETAGAVFTRLSSGDFDIKGLVEGVTKAVDGRRLAFTSFDEQVAERLEGTSFSGVLPDDNDDRTLIAAYLNDAAEAKLYVYAAVASTTEVSCDAGVTSFTVDIDFENPVTYEKLETLPRYVSLGRFYPRGELVTRFFVYGPQGTTVSAVQVDGGNAKSRTAEDLGRPVAVTTINTPPTESHTVSVTFESEAGASFADVETWVTPMTKRVESTVSGSACG</sequence>
<dbReference type="EMBL" id="JASJND010000005">
    <property type="protein sequence ID" value="MDJ1114487.1"/>
    <property type="molecule type" value="Genomic_DNA"/>
</dbReference>
<comment type="caution">
    <text evidence="3">The sequence shown here is derived from an EMBL/GenBank/DDBJ whole genome shotgun (WGS) entry which is preliminary data.</text>
</comment>
<evidence type="ECO:0000256" key="1">
    <source>
        <dbReference type="SAM" id="MobiDB-lite"/>
    </source>
</evidence>
<feature type="region of interest" description="Disordered" evidence="1">
    <location>
        <begin position="1"/>
        <end position="27"/>
    </location>
</feature>
<keyword evidence="4" id="KW-1185">Reference proteome</keyword>
<feature type="compositionally biased region" description="Basic and acidic residues" evidence="1">
    <location>
        <begin position="12"/>
        <end position="26"/>
    </location>
</feature>
<name>A0ABT6ZE97_9MICO</name>
<proteinExistence type="predicted"/>
<evidence type="ECO:0000313" key="4">
    <source>
        <dbReference type="Proteomes" id="UP001321481"/>
    </source>
</evidence>
<evidence type="ECO:0000256" key="2">
    <source>
        <dbReference type="SAM" id="Phobius"/>
    </source>
</evidence>
<protein>
    <submittedName>
        <fullName evidence="3">DUF4012 domain-containing protein</fullName>
    </submittedName>
</protein>